<accession>A0A061AMK6</accession>
<proteinExistence type="predicted"/>
<organism evidence="2">
    <name type="scientific">Cyberlindnera fabianii</name>
    <name type="common">Yeast</name>
    <name type="synonym">Hansenula fabianii</name>
    <dbReference type="NCBI Taxonomy" id="36022"/>
    <lineage>
        <taxon>Eukaryota</taxon>
        <taxon>Fungi</taxon>
        <taxon>Dikarya</taxon>
        <taxon>Ascomycota</taxon>
        <taxon>Saccharomycotina</taxon>
        <taxon>Saccharomycetes</taxon>
        <taxon>Phaffomycetales</taxon>
        <taxon>Phaffomycetaceae</taxon>
        <taxon>Cyberlindnera</taxon>
    </lineage>
</organism>
<reference evidence="2" key="1">
    <citation type="journal article" date="2014" name="Genome Announc.">
        <title>Genome sequence of the yeast Cyberlindnera fabianii (Hansenula fabianii).</title>
        <authorList>
            <person name="Freel K.C."/>
            <person name="Sarilar V."/>
            <person name="Neuveglise C."/>
            <person name="Devillers H."/>
            <person name="Friedrich A."/>
            <person name="Schacherer J."/>
        </authorList>
    </citation>
    <scope>NUCLEOTIDE SEQUENCE</scope>
    <source>
        <strain evidence="2">YJS4271</strain>
    </source>
</reference>
<feature type="region of interest" description="Disordered" evidence="1">
    <location>
        <begin position="1"/>
        <end position="70"/>
    </location>
</feature>
<evidence type="ECO:0000256" key="1">
    <source>
        <dbReference type="SAM" id="MobiDB-lite"/>
    </source>
</evidence>
<dbReference type="VEuPathDB" id="FungiDB:BON22_0728"/>
<dbReference type="AlphaFoldDB" id="A0A061AMK6"/>
<feature type="compositionally biased region" description="Low complexity" evidence="1">
    <location>
        <begin position="17"/>
        <end position="35"/>
    </location>
</feature>
<evidence type="ECO:0000313" key="2">
    <source>
        <dbReference type="EMBL" id="CDR36564.1"/>
    </source>
</evidence>
<protein>
    <submittedName>
        <fullName evidence="2">CYFA0S01e02542g1_1</fullName>
    </submittedName>
</protein>
<feature type="compositionally biased region" description="Polar residues" evidence="1">
    <location>
        <begin position="1"/>
        <end position="10"/>
    </location>
</feature>
<dbReference type="PhylomeDB" id="A0A061AMK6"/>
<gene>
    <name evidence="2" type="ORF">CYFA0S_01e02542g</name>
</gene>
<dbReference type="EMBL" id="LK052886">
    <property type="protein sequence ID" value="CDR36564.1"/>
    <property type="molecule type" value="Genomic_DNA"/>
</dbReference>
<dbReference type="OrthoDB" id="3980787at2759"/>
<sequence>MNDITNTVNSGLHRGSRVSFKPSRSPSPSCSVSPKRQPLTMTTPPRLQPQESFNSNLSKSQYQQRLQQKRSRLDMIDQHLSSFPLAPPPPMDNEKITEVLRSPDINAYECTSSPASSHVLSEIDPIVLVEDYIPIRSARMKLSVSDLKASLRTFDVDTRTGQENYLTRAKSILETHSEYQSQLQQKKSQQTIRKISQQSSLLLTNTVSSSDMDIDTDMEEPKMPLQELESSKSTEFFSAKTSISPEKPALDIPFEIAHFDFPHADSSSYYAPSFHTIGSISSSLPTLKLSDAFITPTAEFSTKDSRLKSCVICETPLYDISSHCGDAGFVEFVCCNCTEKYETLSKLLETFDEAVSCLHTIPEDVEDIEEALAQPALKKQKNDEFSQTLLDGLKKQLNGETRATMDRTSALWLLEAKKKLRWRWRISGLLPRFLRRDD</sequence>
<name>A0A061AMK6_CYBFA</name>
<feature type="compositionally biased region" description="Polar residues" evidence="1">
    <location>
        <begin position="39"/>
        <end position="66"/>
    </location>
</feature>